<gene>
    <name evidence="1" type="ORF">SDC9_75879</name>
</gene>
<comment type="caution">
    <text evidence="1">The sequence shown here is derived from an EMBL/GenBank/DDBJ whole genome shotgun (WGS) entry which is preliminary data.</text>
</comment>
<evidence type="ECO:0000313" key="1">
    <source>
        <dbReference type="EMBL" id="MPM29339.1"/>
    </source>
</evidence>
<dbReference type="EMBL" id="VSSQ01005486">
    <property type="protein sequence ID" value="MPM29339.1"/>
    <property type="molecule type" value="Genomic_DNA"/>
</dbReference>
<dbReference type="AlphaFoldDB" id="A0A644YLZ5"/>
<protein>
    <submittedName>
        <fullName evidence="1">Uncharacterized protein</fullName>
    </submittedName>
</protein>
<organism evidence="1">
    <name type="scientific">bioreactor metagenome</name>
    <dbReference type="NCBI Taxonomy" id="1076179"/>
    <lineage>
        <taxon>unclassified sequences</taxon>
        <taxon>metagenomes</taxon>
        <taxon>ecological metagenomes</taxon>
    </lineage>
</organism>
<name>A0A644YLZ5_9ZZZZ</name>
<accession>A0A644YLZ5</accession>
<proteinExistence type="predicted"/>
<sequence length="83" mass="8759">MGTVDGKIEVGGIGNKLLEEGQIGASCIFCNDVSFFGCDDNGVAKHHLFQLLQPAVRSYGNSLCPADLKTVVLGRIVAGCNLY</sequence>
<reference evidence="1" key="1">
    <citation type="submission" date="2019-08" db="EMBL/GenBank/DDBJ databases">
        <authorList>
            <person name="Kucharzyk K."/>
            <person name="Murdoch R.W."/>
            <person name="Higgins S."/>
            <person name="Loffler F."/>
        </authorList>
    </citation>
    <scope>NUCLEOTIDE SEQUENCE</scope>
</reference>